<proteinExistence type="predicted"/>
<gene>
    <name evidence="2" type="primary">LOC114346108</name>
</gene>
<reference evidence="2" key="1">
    <citation type="submission" date="2025-08" db="UniProtKB">
        <authorList>
            <consortium name="RefSeq"/>
        </authorList>
    </citation>
    <scope>IDENTIFICATION</scope>
    <source>
        <tissue evidence="2">Whole insect</tissue>
    </source>
</reference>
<dbReference type="AlphaFoldDB" id="A0A6P7H4U7"/>
<evidence type="ECO:0000256" key="1">
    <source>
        <dbReference type="SAM" id="MobiDB-lite"/>
    </source>
</evidence>
<dbReference type="RefSeq" id="XP_028152698.1">
    <property type="nucleotide sequence ID" value="XM_028296897.1"/>
</dbReference>
<organism evidence="2">
    <name type="scientific">Diabrotica virgifera virgifera</name>
    <name type="common">western corn rootworm</name>
    <dbReference type="NCBI Taxonomy" id="50390"/>
    <lineage>
        <taxon>Eukaryota</taxon>
        <taxon>Metazoa</taxon>
        <taxon>Ecdysozoa</taxon>
        <taxon>Arthropoda</taxon>
        <taxon>Hexapoda</taxon>
        <taxon>Insecta</taxon>
        <taxon>Pterygota</taxon>
        <taxon>Neoptera</taxon>
        <taxon>Endopterygota</taxon>
        <taxon>Coleoptera</taxon>
        <taxon>Polyphaga</taxon>
        <taxon>Cucujiformia</taxon>
        <taxon>Chrysomeloidea</taxon>
        <taxon>Chrysomelidae</taxon>
        <taxon>Galerucinae</taxon>
        <taxon>Diabroticina</taxon>
        <taxon>Diabroticites</taxon>
        <taxon>Diabrotica</taxon>
    </lineage>
</organism>
<dbReference type="InParanoid" id="A0A6P7H4U7"/>
<sequence>MNSTKNSRGRQRNDSLNILILISLKRALDHDRYVIEDPQGSVRSQKKNEAVSSNDKMKPFNTDVSSESKGDMDPNETDLQDNERSTIIVIKASCAKKITYVLF</sequence>
<evidence type="ECO:0000313" key="2">
    <source>
        <dbReference type="RefSeq" id="XP_028152698.1"/>
    </source>
</evidence>
<protein>
    <submittedName>
        <fullName evidence="2">Uncharacterized protein LOC114346108</fullName>
    </submittedName>
</protein>
<feature type="region of interest" description="Disordered" evidence="1">
    <location>
        <begin position="37"/>
        <end position="80"/>
    </location>
</feature>
<name>A0A6P7H4U7_DIAVI</name>
<accession>A0A6P7H4U7</accession>